<dbReference type="InterPro" id="IPR013785">
    <property type="entry name" value="Aldolase_TIM"/>
</dbReference>
<evidence type="ECO:0000256" key="5">
    <source>
        <dbReference type="RuleBase" id="RU003657"/>
    </source>
</evidence>
<dbReference type="Proteomes" id="UP000332515">
    <property type="component" value="Unassembled WGS sequence"/>
</dbReference>
<evidence type="ECO:0000313" key="6">
    <source>
        <dbReference type="EMBL" id="MQT11096.1"/>
    </source>
</evidence>
<dbReference type="CDD" id="cd04723">
    <property type="entry name" value="HisA_HisF"/>
    <property type="match status" value="1"/>
</dbReference>
<keyword evidence="7" id="KW-1185">Reference proteome</keyword>
<dbReference type="Pfam" id="PF00977">
    <property type="entry name" value="His_biosynth"/>
    <property type="match status" value="1"/>
</dbReference>
<dbReference type="InterPro" id="IPR011060">
    <property type="entry name" value="RibuloseP-bd_barrel"/>
</dbReference>
<comment type="caution">
    <text evidence="6">The sequence shown here is derived from an EMBL/GenBank/DDBJ whole genome shotgun (WGS) entry which is preliminary data.</text>
</comment>
<dbReference type="InterPro" id="IPR044524">
    <property type="entry name" value="Isoase_HisA-like"/>
</dbReference>
<evidence type="ECO:0000256" key="4">
    <source>
        <dbReference type="ARBA" id="ARBA00029440"/>
    </source>
</evidence>
<dbReference type="EMBL" id="VWNA01000001">
    <property type="protein sequence ID" value="MQT11096.1"/>
    <property type="molecule type" value="Genomic_DNA"/>
</dbReference>
<dbReference type="PANTHER" id="PTHR43090:SF2">
    <property type="entry name" value="1-(5-PHOSPHORIBOSYL)-5-[(5-PHOSPHORIBOSYLAMINO)METHYLIDENEAMINO] IMIDAZOLE-4-CARBOXAMIDE ISOMERASE"/>
    <property type="match status" value="1"/>
</dbReference>
<dbReference type="SUPFAM" id="SSF51366">
    <property type="entry name" value="Ribulose-phoshate binding barrel"/>
    <property type="match status" value="1"/>
</dbReference>
<proteinExistence type="inferred from homology"/>
<accession>A0A6A7XXX4</accession>
<dbReference type="GO" id="GO:0000162">
    <property type="term" value="P:L-tryptophan biosynthetic process"/>
    <property type="evidence" value="ECO:0007669"/>
    <property type="project" value="TreeGrafter"/>
</dbReference>
<gene>
    <name evidence="6" type="ORF">F0357_00060</name>
</gene>
<evidence type="ECO:0000313" key="7">
    <source>
        <dbReference type="Proteomes" id="UP000332515"/>
    </source>
</evidence>
<dbReference type="GO" id="GO:0000105">
    <property type="term" value="P:L-histidine biosynthetic process"/>
    <property type="evidence" value="ECO:0007669"/>
    <property type="project" value="UniProtKB-KW"/>
</dbReference>
<reference evidence="6 7" key="1">
    <citation type="submission" date="2019-09" db="EMBL/GenBank/DDBJ databases">
        <title>Segnochrobactrum spirostomi gen. nov., sp. nov., isolated from the ciliate Spirostomum cf. yagiui and description of a novel family, Segnochrobactraceae fam. nov. within the order Rhizobiales of the class Alphaproteobacteria.</title>
        <authorList>
            <person name="Akter S."/>
            <person name="Shazib S.U.A."/>
            <person name="Shin M.K."/>
        </authorList>
    </citation>
    <scope>NUCLEOTIDE SEQUENCE [LARGE SCALE GENOMIC DNA]</scope>
    <source>
        <strain evidence="6 7">Sp-1</strain>
    </source>
</reference>
<evidence type="ECO:0000256" key="2">
    <source>
        <dbReference type="ARBA" id="ARBA00022605"/>
    </source>
</evidence>
<keyword evidence="2 5" id="KW-0028">Amino-acid biosynthesis</keyword>
<keyword evidence="3 5" id="KW-0368">Histidine biosynthesis</keyword>
<protein>
    <submittedName>
        <fullName evidence="6">Nickel transporter</fullName>
    </submittedName>
</protein>
<sequence length="276" mass="28721">MRPSRARAPLVWAPPTSSPTIVRPCQPCGTPLALAGVREAASPVFTIVPVLDIRHRRVVRARAGDRAHYAPIETPLAPGSEPVDILAGLARLHPFRAYYVADLDGIEQGRPNLDLVAPLAVTVPEAEMWVDAGIADAAAARRLAEAGAGRVLIGSESAPPPRLALDLTQEGHPVALSLDFRGDDFVGPAALLDDAALWPDVVVVMTLARVGMGRGPDLAKLEAIRRRAGDRRVFAAGGVRGPDDLAALANAGIDGVLVASALHDGALTSADLAAFG</sequence>
<dbReference type="InterPro" id="IPR006062">
    <property type="entry name" value="His_biosynth"/>
</dbReference>
<comment type="similarity">
    <text evidence="1 5">Belongs to the HisA/HisF family.</text>
</comment>
<name>A0A6A7XXX4_9HYPH</name>
<dbReference type="Gene3D" id="3.20.20.70">
    <property type="entry name" value="Aldolase class I"/>
    <property type="match status" value="1"/>
</dbReference>
<evidence type="ECO:0000256" key="3">
    <source>
        <dbReference type="ARBA" id="ARBA00023102"/>
    </source>
</evidence>
<dbReference type="PANTHER" id="PTHR43090">
    <property type="entry name" value="1-(5-PHOSPHORIBOSYL)-5-[(5-PHOSPHORIBOSYLAMINO)METHYLIDENEAMINO] IMIDAZOLE-4-CARBOXAMIDE ISOMERASE"/>
    <property type="match status" value="1"/>
</dbReference>
<dbReference type="AlphaFoldDB" id="A0A6A7XXX4"/>
<dbReference type="GO" id="GO:0003949">
    <property type="term" value="F:1-(5-phosphoribosyl)-5-[(5-phosphoribosylamino)methylideneamino]imidazole-4-carboxamide isomerase activity"/>
    <property type="evidence" value="ECO:0007669"/>
    <property type="project" value="InterPro"/>
</dbReference>
<dbReference type="GO" id="GO:0005737">
    <property type="term" value="C:cytoplasm"/>
    <property type="evidence" value="ECO:0007669"/>
    <property type="project" value="TreeGrafter"/>
</dbReference>
<comment type="pathway">
    <text evidence="4">Amino-acid biosynthesis.</text>
</comment>
<evidence type="ECO:0000256" key="1">
    <source>
        <dbReference type="ARBA" id="ARBA00009667"/>
    </source>
</evidence>
<organism evidence="6 7">
    <name type="scientific">Segnochrobactrum spirostomi</name>
    <dbReference type="NCBI Taxonomy" id="2608987"/>
    <lineage>
        <taxon>Bacteria</taxon>
        <taxon>Pseudomonadati</taxon>
        <taxon>Pseudomonadota</taxon>
        <taxon>Alphaproteobacteria</taxon>
        <taxon>Hyphomicrobiales</taxon>
        <taxon>Segnochrobactraceae</taxon>
        <taxon>Segnochrobactrum</taxon>
    </lineage>
</organism>